<reference evidence="2 3" key="1">
    <citation type="submission" date="2020-08" db="EMBL/GenBank/DDBJ databases">
        <title>Genomic Encyclopedia of Type Strains, Phase IV (KMG-IV): sequencing the most valuable type-strain genomes for metagenomic binning, comparative biology and taxonomic classification.</title>
        <authorList>
            <person name="Goeker M."/>
        </authorList>
    </citation>
    <scope>NUCLEOTIDE SEQUENCE [LARGE SCALE GENOMIC DNA]</scope>
    <source>
        <strain evidence="2 3">DSM 28570</strain>
    </source>
</reference>
<evidence type="ECO:0000256" key="1">
    <source>
        <dbReference type="SAM" id="SignalP"/>
    </source>
</evidence>
<evidence type="ECO:0008006" key="4">
    <source>
        <dbReference type="Google" id="ProtNLM"/>
    </source>
</evidence>
<feature type="signal peptide" evidence="1">
    <location>
        <begin position="1"/>
        <end position="23"/>
    </location>
</feature>
<name>A0A840UXL6_9BACT</name>
<gene>
    <name evidence="2" type="ORF">HNQ81_003312</name>
</gene>
<dbReference type="AlphaFoldDB" id="A0A840UXL6"/>
<organism evidence="2 3">
    <name type="scientific">Desulfoprunum benzoelyticum</name>
    <dbReference type="NCBI Taxonomy" id="1506996"/>
    <lineage>
        <taxon>Bacteria</taxon>
        <taxon>Pseudomonadati</taxon>
        <taxon>Thermodesulfobacteriota</taxon>
        <taxon>Desulfobulbia</taxon>
        <taxon>Desulfobulbales</taxon>
        <taxon>Desulfobulbaceae</taxon>
        <taxon>Desulfoprunum</taxon>
    </lineage>
</organism>
<dbReference type="RefSeq" id="WP_183352340.1">
    <property type="nucleotide sequence ID" value="NZ_JACHEO010000029.1"/>
</dbReference>
<keyword evidence="3" id="KW-1185">Reference proteome</keyword>
<evidence type="ECO:0000313" key="3">
    <source>
        <dbReference type="Proteomes" id="UP000539642"/>
    </source>
</evidence>
<sequence>MNTRILKAAVAITCVFIGHLANAESLTYSNWQQASEQWKRGYAFAVLSYQATIAYSNSPEHMRITRGYGKCAGEITDAAFVQVIDHYFIRHPDAITQPFIGAALNSLAEVCKPYLDQNSK</sequence>
<dbReference type="Proteomes" id="UP000539642">
    <property type="component" value="Unassembled WGS sequence"/>
</dbReference>
<accession>A0A840UXL6</accession>
<protein>
    <recommendedName>
        <fullName evidence="4">Rap1a immunity protein domain-containing protein</fullName>
    </recommendedName>
</protein>
<feature type="chain" id="PRO_5032645350" description="Rap1a immunity protein domain-containing protein" evidence="1">
    <location>
        <begin position="24"/>
        <end position="120"/>
    </location>
</feature>
<evidence type="ECO:0000313" key="2">
    <source>
        <dbReference type="EMBL" id="MBB5349556.1"/>
    </source>
</evidence>
<proteinExistence type="predicted"/>
<dbReference type="EMBL" id="JACHEO010000029">
    <property type="protein sequence ID" value="MBB5349556.1"/>
    <property type="molecule type" value="Genomic_DNA"/>
</dbReference>
<keyword evidence="1" id="KW-0732">Signal</keyword>
<comment type="caution">
    <text evidence="2">The sequence shown here is derived from an EMBL/GenBank/DDBJ whole genome shotgun (WGS) entry which is preliminary data.</text>
</comment>